<sequence>MLTNQVLLFKDTYNSIISRRRERRISENRYEELKRGAEKILARICMERAMEWLEEWMETKNNGKLAVRLRKMRDKIDDVDNSYDEQGCKIWQKVIERAPAIDDLIELILGEDVNPNIPDAIAEQLEMFKELDRLP</sequence>
<gene>
    <name evidence="1" type="ORF">TWF730_001878</name>
</gene>
<evidence type="ECO:0000313" key="1">
    <source>
        <dbReference type="EMBL" id="KAK6340107.1"/>
    </source>
</evidence>
<organism evidence="1 2">
    <name type="scientific">Orbilia blumenaviensis</name>
    <dbReference type="NCBI Taxonomy" id="1796055"/>
    <lineage>
        <taxon>Eukaryota</taxon>
        <taxon>Fungi</taxon>
        <taxon>Dikarya</taxon>
        <taxon>Ascomycota</taxon>
        <taxon>Pezizomycotina</taxon>
        <taxon>Orbiliomycetes</taxon>
        <taxon>Orbiliales</taxon>
        <taxon>Orbiliaceae</taxon>
        <taxon>Orbilia</taxon>
    </lineage>
</organism>
<comment type="caution">
    <text evidence="1">The sequence shown here is derived from an EMBL/GenBank/DDBJ whole genome shotgun (WGS) entry which is preliminary data.</text>
</comment>
<protein>
    <submittedName>
        <fullName evidence="1">Uncharacterized protein</fullName>
    </submittedName>
</protein>
<dbReference type="EMBL" id="JAVHNS010000011">
    <property type="protein sequence ID" value="KAK6340107.1"/>
    <property type="molecule type" value="Genomic_DNA"/>
</dbReference>
<evidence type="ECO:0000313" key="2">
    <source>
        <dbReference type="Proteomes" id="UP001373714"/>
    </source>
</evidence>
<accession>A0AAV9UEL5</accession>
<proteinExistence type="predicted"/>
<name>A0AAV9UEL5_9PEZI</name>
<dbReference type="AlphaFoldDB" id="A0AAV9UEL5"/>
<keyword evidence="2" id="KW-1185">Reference proteome</keyword>
<reference evidence="1 2" key="1">
    <citation type="submission" date="2019-10" db="EMBL/GenBank/DDBJ databases">
        <authorList>
            <person name="Palmer J.M."/>
        </authorList>
    </citation>
    <scope>NUCLEOTIDE SEQUENCE [LARGE SCALE GENOMIC DNA]</scope>
    <source>
        <strain evidence="1 2">TWF730</strain>
    </source>
</reference>
<dbReference type="Proteomes" id="UP001373714">
    <property type="component" value="Unassembled WGS sequence"/>
</dbReference>